<comment type="caution">
    <text evidence="14">The sequence shown here is derived from an EMBL/GenBank/DDBJ whole genome shotgun (WGS) entry which is preliminary data.</text>
</comment>
<feature type="binding site" evidence="11">
    <location>
        <position position="91"/>
    </location>
    <ligand>
        <name>CTP</name>
        <dbReference type="ChEBI" id="CHEBI:37563"/>
    </ligand>
</feature>
<dbReference type="GO" id="GO:0160016">
    <property type="term" value="F:CCACCA tRNA nucleotidyltransferase activity"/>
    <property type="evidence" value="ECO:0007669"/>
    <property type="project" value="RHEA"/>
</dbReference>
<keyword evidence="3 11" id="KW-0819">tRNA processing</keyword>
<dbReference type="SUPFAM" id="SSF81301">
    <property type="entry name" value="Nucleotidyltransferase"/>
    <property type="match status" value="1"/>
</dbReference>
<feature type="binding site" evidence="11">
    <location>
        <position position="23"/>
    </location>
    <ligand>
        <name>Mg(2+)</name>
        <dbReference type="ChEBI" id="CHEBI:18420"/>
    </ligand>
</feature>
<accession>A0A4U0Q8L8</accession>
<dbReference type="InterPro" id="IPR050124">
    <property type="entry name" value="tRNA_CCA-adding_enzyme"/>
</dbReference>
<dbReference type="GO" id="GO:0005524">
    <property type="term" value="F:ATP binding"/>
    <property type="evidence" value="ECO:0007669"/>
    <property type="project" value="UniProtKB-UniRule"/>
</dbReference>
<keyword evidence="14" id="KW-0378">Hydrolase</keyword>
<feature type="binding site" evidence="11">
    <location>
        <position position="137"/>
    </location>
    <ligand>
        <name>CTP</name>
        <dbReference type="ChEBI" id="CHEBI:37563"/>
    </ligand>
</feature>
<dbReference type="Gene3D" id="3.30.460.10">
    <property type="entry name" value="Beta Polymerase, domain 2"/>
    <property type="match status" value="1"/>
</dbReference>
<name>A0A4U0Q8L8_9NEIS</name>
<evidence type="ECO:0000256" key="1">
    <source>
        <dbReference type="ARBA" id="ARBA00001946"/>
    </source>
</evidence>
<dbReference type="Pfam" id="PF01743">
    <property type="entry name" value="PolyA_pol"/>
    <property type="match status" value="1"/>
</dbReference>
<dbReference type="PANTHER" id="PTHR47545">
    <property type="entry name" value="MULTIFUNCTIONAL CCA PROTEIN"/>
    <property type="match status" value="1"/>
</dbReference>
<evidence type="ECO:0000256" key="8">
    <source>
        <dbReference type="ARBA" id="ARBA00022840"/>
    </source>
</evidence>
<dbReference type="GO" id="GO:0001680">
    <property type="term" value="P:tRNA 3'-terminal CCA addition"/>
    <property type="evidence" value="ECO:0007669"/>
    <property type="project" value="UniProtKB-UniRule"/>
</dbReference>
<evidence type="ECO:0000256" key="3">
    <source>
        <dbReference type="ARBA" id="ARBA00022694"/>
    </source>
</evidence>
<feature type="binding site" evidence="11">
    <location>
        <position position="140"/>
    </location>
    <ligand>
        <name>CTP</name>
        <dbReference type="ChEBI" id="CHEBI:37563"/>
    </ligand>
</feature>
<dbReference type="GO" id="GO:0000287">
    <property type="term" value="F:magnesium ion binding"/>
    <property type="evidence" value="ECO:0007669"/>
    <property type="project" value="UniProtKB-UniRule"/>
</dbReference>
<evidence type="ECO:0000313" key="15">
    <source>
        <dbReference type="Proteomes" id="UP000310016"/>
    </source>
</evidence>
<feature type="binding site" evidence="11">
    <location>
        <position position="140"/>
    </location>
    <ligand>
        <name>ATP</name>
        <dbReference type="ChEBI" id="CHEBI:30616"/>
    </ligand>
</feature>
<dbReference type="HAMAP" id="MF_01262">
    <property type="entry name" value="CCA_bact_type2"/>
    <property type="match status" value="1"/>
</dbReference>
<evidence type="ECO:0000256" key="5">
    <source>
        <dbReference type="ARBA" id="ARBA00022723"/>
    </source>
</evidence>
<dbReference type="AlphaFoldDB" id="A0A4U0Q8L8"/>
<comment type="function">
    <text evidence="11">Catalyzes the addition and repair of the essential 3'-terminal CCA sequence in tRNAs without using a nucleic acid template. Adds these three nucleotides in the order of C, C, and A to the tRNA nucleotide-73, using CTP and ATP as substrates and producing inorganic pyrophosphate. tRNA 3'-terminal CCA addition is required both for tRNA processing and repair. Also involved in tRNA surveillance by mediating tandem CCA addition to generate a CCACCA at the 3' terminus of unstable tRNAs. While stable tRNAs receive only 3'-terminal CCA, unstable tRNAs are marked with CCACCA and rapidly degraded.</text>
</comment>
<keyword evidence="7 11" id="KW-0692">RNA repair</keyword>
<dbReference type="OrthoDB" id="9805698at2"/>
<evidence type="ECO:0000256" key="6">
    <source>
        <dbReference type="ARBA" id="ARBA00022741"/>
    </source>
</evidence>
<evidence type="ECO:0000259" key="13">
    <source>
        <dbReference type="Pfam" id="PF12627"/>
    </source>
</evidence>
<dbReference type="InterPro" id="IPR002646">
    <property type="entry name" value="PolA_pol_head_dom"/>
</dbReference>
<feature type="binding site" evidence="11">
    <location>
        <position position="21"/>
    </location>
    <ligand>
        <name>Mg(2+)</name>
        <dbReference type="ChEBI" id="CHEBI:18420"/>
    </ligand>
</feature>
<evidence type="ECO:0000259" key="12">
    <source>
        <dbReference type="Pfam" id="PF01743"/>
    </source>
</evidence>
<dbReference type="InterPro" id="IPR032828">
    <property type="entry name" value="PolyA_RNA-bd"/>
</dbReference>
<comment type="cofactor">
    <cofactor evidence="1 11">
        <name>Mg(2+)</name>
        <dbReference type="ChEBI" id="CHEBI:18420"/>
    </cofactor>
</comment>
<dbReference type="InterPro" id="IPR043519">
    <property type="entry name" value="NT_sf"/>
</dbReference>
<evidence type="ECO:0000256" key="2">
    <source>
        <dbReference type="ARBA" id="ARBA00022679"/>
    </source>
</evidence>
<dbReference type="EC" id="2.7.7.72" evidence="11"/>
<dbReference type="GO" id="GO:0004810">
    <property type="term" value="F:CCA tRNA nucleotidyltransferase activity"/>
    <property type="evidence" value="ECO:0007669"/>
    <property type="project" value="UniProtKB-UniRule"/>
</dbReference>
<proteinExistence type="inferred from homology"/>
<feature type="binding site" evidence="11">
    <location>
        <position position="91"/>
    </location>
    <ligand>
        <name>ATP</name>
        <dbReference type="ChEBI" id="CHEBI:30616"/>
    </ligand>
</feature>
<feature type="binding site" evidence="11">
    <location>
        <position position="8"/>
    </location>
    <ligand>
        <name>CTP</name>
        <dbReference type="ChEBI" id="CHEBI:37563"/>
    </ligand>
</feature>
<dbReference type="Proteomes" id="UP000310016">
    <property type="component" value="Unassembled WGS sequence"/>
</dbReference>
<evidence type="ECO:0000256" key="10">
    <source>
        <dbReference type="ARBA" id="ARBA00022884"/>
    </source>
</evidence>
<feature type="binding site" evidence="11">
    <location>
        <position position="11"/>
    </location>
    <ligand>
        <name>ATP</name>
        <dbReference type="ChEBI" id="CHEBI:30616"/>
    </ligand>
</feature>
<reference evidence="14 15" key="1">
    <citation type="submission" date="2019-04" db="EMBL/GenBank/DDBJ databases">
        <title>Chitiniphilus eburnea sp. nov., a novel chitinolytic bacterium isolated from aquaculture sludge.</title>
        <authorList>
            <person name="Sheng M."/>
        </authorList>
    </citation>
    <scope>NUCLEOTIDE SEQUENCE [LARGE SCALE GENOMIC DNA]</scope>
    <source>
        <strain evidence="14 15">HX-2-15</strain>
    </source>
</reference>
<dbReference type="RefSeq" id="WP_136772107.1">
    <property type="nucleotide sequence ID" value="NZ_CP156074.1"/>
</dbReference>
<evidence type="ECO:0000256" key="7">
    <source>
        <dbReference type="ARBA" id="ARBA00022800"/>
    </source>
</evidence>
<dbReference type="GO" id="GO:0016787">
    <property type="term" value="F:hydrolase activity"/>
    <property type="evidence" value="ECO:0007669"/>
    <property type="project" value="UniProtKB-KW"/>
</dbReference>
<organism evidence="14 15">
    <name type="scientific">Chitiniphilus eburneus</name>
    <dbReference type="NCBI Taxonomy" id="2571148"/>
    <lineage>
        <taxon>Bacteria</taxon>
        <taxon>Pseudomonadati</taxon>
        <taxon>Pseudomonadota</taxon>
        <taxon>Betaproteobacteria</taxon>
        <taxon>Neisseriales</taxon>
        <taxon>Chitinibacteraceae</taxon>
        <taxon>Chitiniphilus</taxon>
    </lineage>
</organism>
<keyword evidence="4 11" id="KW-0548">Nucleotidyltransferase</keyword>
<evidence type="ECO:0000256" key="9">
    <source>
        <dbReference type="ARBA" id="ARBA00022842"/>
    </source>
</evidence>
<keyword evidence="8 11" id="KW-0067">ATP-binding</keyword>
<keyword evidence="6 11" id="KW-0547">Nucleotide-binding</keyword>
<dbReference type="Gene3D" id="1.10.3090.10">
    <property type="entry name" value="cca-adding enzyme, domain 2"/>
    <property type="match status" value="1"/>
</dbReference>
<keyword evidence="5 11" id="KW-0479">Metal-binding</keyword>
<dbReference type="PANTHER" id="PTHR47545:SF1">
    <property type="entry name" value="MULTIFUNCTIONAL CCA PROTEIN"/>
    <property type="match status" value="1"/>
</dbReference>
<gene>
    <name evidence="11" type="primary">cca</name>
    <name evidence="14" type="ORF">FAZ21_04735</name>
</gene>
<keyword evidence="2 11" id="KW-0808">Transferase</keyword>
<feature type="domain" description="tRNA nucleotidyltransferase/poly(A) polymerase RNA and SrmB- binding" evidence="13">
    <location>
        <begin position="146"/>
        <end position="209"/>
    </location>
</feature>
<dbReference type="EMBL" id="SUMF01000002">
    <property type="protein sequence ID" value="TJZ77633.1"/>
    <property type="molecule type" value="Genomic_DNA"/>
</dbReference>
<comment type="miscellaneous">
    <text evidence="11">A single active site specifically recognizes both ATP and CTP and is responsible for their addition.</text>
</comment>
<evidence type="ECO:0000256" key="11">
    <source>
        <dbReference type="HAMAP-Rule" id="MF_01262"/>
    </source>
</evidence>
<dbReference type="NCBIfam" id="NF008137">
    <property type="entry name" value="PRK10885.1"/>
    <property type="match status" value="1"/>
</dbReference>
<feature type="binding site" evidence="11">
    <location>
        <position position="137"/>
    </location>
    <ligand>
        <name>ATP</name>
        <dbReference type="ChEBI" id="CHEBI:30616"/>
    </ligand>
</feature>
<dbReference type="GO" id="GO:0000049">
    <property type="term" value="F:tRNA binding"/>
    <property type="evidence" value="ECO:0007669"/>
    <property type="project" value="UniProtKB-UniRule"/>
</dbReference>
<dbReference type="Pfam" id="PF12627">
    <property type="entry name" value="PolyA_pol_RNAbd"/>
    <property type="match status" value="1"/>
</dbReference>
<dbReference type="GO" id="GO:0042245">
    <property type="term" value="P:RNA repair"/>
    <property type="evidence" value="ECO:0007669"/>
    <property type="project" value="UniProtKB-KW"/>
</dbReference>
<comment type="similarity">
    <text evidence="11">Belongs to the tRNA nucleotidyltransferase/poly(A) polymerase family. Bacterial CCA-adding enzyme type 2 subfamily.</text>
</comment>
<comment type="catalytic activity">
    <reaction evidence="11">
        <text>a tRNA precursor + 2 CTP + ATP = a tRNA with a 3' CCA end + 3 diphosphate</text>
        <dbReference type="Rhea" id="RHEA:14433"/>
        <dbReference type="Rhea" id="RHEA-COMP:10465"/>
        <dbReference type="Rhea" id="RHEA-COMP:10468"/>
        <dbReference type="ChEBI" id="CHEBI:30616"/>
        <dbReference type="ChEBI" id="CHEBI:33019"/>
        <dbReference type="ChEBI" id="CHEBI:37563"/>
        <dbReference type="ChEBI" id="CHEBI:74896"/>
        <dbReference type="ChEBI" id="CHEBI:83071"/>
        <dbReference type="EC" id="2.7.7.72"/>
    </reaction>
</comment>
<keyword evidence="10 11" id="KW-0694">RNA-binding</keyword>
<keyword evidence="9 11" id="KW-0460">Magnesium</keyword>
<dbReference type="SUPFAM" id="SSF81891">
    <property type="entry name" value="Poly A polymerase C-terminal region-like"/>
    <property type="match status" value="1"/>
</dbReference>
<feature type="binding site" evidence="11">
    <location>
        <position position="11"/>
    </location>
    <ligand>
        <name>CTP</name>
        <dbReference type="ChEBI" id="CHEBI:37563"/>
    </ligand>
</feature>
<feature type="binding site" evidence="11">
    <location>
        <position position="8"/>
    </location>
    <ligand>
        <name>ATP</name>
        <dbReference type="ChEBI" id="CHEBI:30616"/>
    </ligand>
</feature>
<sequence>MRIYKVGGVVRDRLLGFEVQDTDWVVVGADAAQMEAAGFRPVGKDFPVFLHPRTQEEYALARTERKNGRGYKGFTVFADASVTLEEDLARRDLTINAMAEDDHGQVIDPFNGQADLRAGVLRHVSPAFAEDPVRVLRLARFAARFGFVVAPETMALMQGMVADGEVDHLVPERVWQELARGMMERTPSRMFAVLRQCAALARIAPELDALWACSTATGSFMPNHGDQAMWVLDDCAGRNWPLPTRYAALCARLGEPCAEPARQIGAERIDSLSRRIRAPAECRDLAVITQRERPLVHQALSLDAEALMGLLGRTDALRKPARFDQLLDACATDLRSESGNADLPYPQASRLRQVRDIARAVDAGAVARACADPAQIPERVAQARRDAVASALEGMAGSPEA</sequence>
<evidence type="ECO:0000256" key="4">
    <source>
        <dbReference type="ARBA" id="ARBA00022695"/>
    </source>
</evidence>
<comment type="catalytic activity">
    <reaction evidence="11">
        <text>a tRNA with a 3' CCA end + 2 CTP + ATP = a tRNA with a 3' CCACCA end + 3 diphosphate</text>
        <dbReference type="Rhea" id="RHEA:76235"/>
        <dbReference type="Rhea" id="RHEA-COMP:10468"/>
        <dbReference type="Rhea" id="RHEA-COMP:18655"/>
        <dbReference type="ChEBI" id="CHEBI:30616"/>
        <dbReference type="ChEBI" id="CHEBI:33019"/>
        <dbReference type="ChEBI" id="CHEBI:37563"/>
        <dbReference type="ChEBI" id="CHEBI:83071"/>
        <dbReference type="ChEBI" id="CHEBI:195187"/>
    </reaction>
</comment>
<dbReference type="InterPro" id="IPR012006">
    <property type="entry name" value="CCA_bact"/>
</dbReference>
<evidence type="ECO:0000313" key="14">
    <source>
        <dbReference type="EMBL" id="TJZ77633.1"/>
    </source>
</evidence>
<protein>
    <recommendedName>
        <fullName evidence="11">CCA-adding enzyme</fullName>
        <ecNumber evidence="11">2.7.7.72</ecNumber>
    </recommendedName>
    <alternativeName>
        <fullName evidence="11">CCA tRNA nucleotidyltransferase</fullName>
    </alternativeName>
    <alternativeName>
        <fullName evidence="11">tRNA CCA-pyrophosphorylase</fullName>
    </alternativeName>
    <alternativeName>
        <fullName evidence="11">tRNA adenylyl-/cytidylyl- transferase</fullName>
    </alternativeName>
    <alternativeName>
        <fullName evidence="11">tRNA nucleotidyltransferase</fullName>
    </alternativeName>
    <alternativeName>
        <fullName evidence="11">tRNA-NT</fullName>
    </alternativeName>
</protein>
<keyword evidence="15" id="KW-1185">Reference proteome</keyword>
<dbReference type="PIRSF" id="PIRSF000813">
    <property type="entry name" value="CCA_bact"/>
    <property type="match status" value="1"/>
</dbReference>
<feature type="domain" description="Poly A polymerase head" evidence="12">
    <location>
        <begin position="4"/>
        <end position="122"/>
    </location>
</feature>